<reference evidence="2" key="1">
    <citation type="journal article" date="2022" name="bioRxiv">
        <title>Sequencing and chromosome-scale assembly of the giantPleurodeles waltlgenome.</title>
        <authorList>
            <person name="Brown T."/>
            <person name="Elewa A."/>
            <person name="Iarovenko S."/>
            <person name="Subramanian E."/>
            <person name="Araus A.J."/>
            <person name="Petzold A."/>
            <person name="Susuki M."/>
            <person name="Suzuki K.-i.T."/>
            <person name="Hayashi T."/>
            <person name="Toyoda A."/>
            <person name="Oliveira C."/>
            <person name="Osipova E."/>
            <person name="Leigh N.D."/>
            <person name="Simon A."/>
            <person name="Yun M.H."/>
        </authorList>
    </citation>
    <scope>NUCLEOTIDE SEQUENCE</scope>
    <source>
        <strain evidence="2">20211129_DDA</strain>
        <tissue evidence="2">Liver</tissue>
    </source>
</reference>
<evidence type="ECO:0000256" key="1">
    <source>
        <dbReference type="SAM" id="MobiDB-lite"/>
    </source>
</evidence>
<sequence length="210" mass="23190">MVINYRLSDTVCHFNVQRLEHRYTGRNHNKQEDGEQKKKDGVGDAEEKIGDANEEVSYAEKEVGDTNEEVIETNKEDEDSGRETTITEVVGVGQQDIASRILRGRLRKGAGHVPGGTWPHQGARNDERAAVDVGEAPEHRYGRLAPRESDRRRTAGCEQQAACQDTEAGRYLTERAAADAIERSGTRGRPGHGWCWGPAISGRNREAGLG</sequence>
<feature type="region of interest" description="Disordered" evidence="1">
    <location>
        <begin position="181"/>
        <end position="210"/>
    </location>
</feature>
<organism evidence="2 3">
    <name type="scientific">Pleurodeles waltl</name>
    <name type="common">Iberian ribbed newt</name>
    <dbReference type="NCBI Taxonomy" id="8319"/>
    <lineage>
        <taxon>Eukaryota</taxon>
        <taxon>Metazoa</taxon>
        <taxon>Chordata</taxon>
        <taxon>Craniata</taxon>
        <taxon>Vertebrata</taxon>
        <taxon>Euteleostomi</taxon>
        <taxon>Amphibia</taxon>
        <taxon>Batrachia</taxon>
        <taxon>Caudata</taxon>
        <taxon>Salamandroidea</taxon>
        <taxon>Salamandridae</taxon>
        <taxon>Pleurodelinae</taxon>
        <taxon>Pleurodeles</taxon>
    </lineage>
</organism>
<dbReference type="AlphaFoldDB" id="A0AAV7LCV0"/>
<gene>
    <name evidence="2" type="ORF">NDU88_001458</name>
</gene>
<name>A0AAV7LCV0_PLEWA</name>
<dbReference type="Proteomes" id="UP001066276">
    <property type="component" value="Chromosome 11"/>
</dbReference>
<protein>
    <submittedName>
        <fullName evidence="2">Uncharacterized protein</fullName>
    </submittedName>
</protein>
<evidence type="ECO:0000313" key="3">
    <source>
        <dbReference type="Proteomes" id="UP001066276"/>
    </source>
</evidence>
<dbReference type="EMBL" id="JANPWB010000015">
    <property type="protein sequence ID" value="KAJ1088300.1"/>
    <property type="molecule type" value="Genomic_DNA"/>
</dbReference>
<accession>A0AAV7LCV0</accession>
<keyword evidence="3" id="KW-1185">Reference proteome</keyword>
<feature type="region of interest" description="Disordered" evidence="1">
    <location>
        <begin position="23"/>
        <end position="83"/>
    </location>
</feature>
<feature type="compositionally biased region" description="Basic and acidic residues" evidence="1">
    <location>
        <begin position="23"/>
        <end position="51"/>
    </location>
</feature>
<proteinExistence type="predicted"/>
<feature type="compositionally biased region" description="Acidic residues" evidence="1">
    <location>
        <begin position="65"/>
        <end position="80"/>
    </location>
</feature>
<evidence type="ECO:0000313" key="2">
    <source>
        <dbReference type="EMBL" id="KAJ1088300.1"/>
    </source>
</evidence>
<comment type="caution">
    <text evidence="2">The sequence shown here is derived from an EMBL/GenBank/DDBJ whole genome shotgun (WGS) entry which is preliminary data.</text>
</comment>